<dbReference type="InterPro" id="IPR012337">
    <property type="entry name" value="RNaseH-like_sf"/>
</dbReference>
<dbReference type="Gene3D" id="3.30.420.10">
    <property type="entry name" value="Ribonuclease H-like superfamily/Ribonuclease H"/>
    <property type="match status" value="1"/>
</dbReference>
<dbReference type="EMBL" id="UYWY01025733">
    <property type="protein sequence ID" value="VDM49930.1"/>
    <property type="molecule type" value="Genomic_DNA"/>
</dbReference>
<dbReference type="GO" id="GO:0003676">
    <property type="term" value="F:nucleic acid binding"/>
    <property type="evidence" value="ECO:0007669"/>
    <property type="project" value="InterPro"/>
</dbReference>
<proteinExistence type="predicted"/>
<gene>
    <name evidence="1" type="ORF">TCNE_LOCUS18609</name>
</gene>
<sequence length="140" mass="16327">MNMSKAIKNREHNSCLAEIIAAQTALKTLRNWKLYRDEAVILRTDFLPLVSAMNNSGYNGRFHEDYEVLKDEARKFPKGVEFEHVFGHEGEPGNEAVRNRLYFTSLAMIFKCSDRLWLRFGAAKLPPQSRYLIVYRAREK</sequence>
<accession>A0A3P7GMM3</accession>
<reference evidence="1" key="1">
    <citation type="submission" date="2018-11" db="EMBL/GenBank/DDBJ databases">
        <authorList>
            <consortium name="Pathogen Informatics"/>
        </authorList>
    </citation>
    <scope>NUCLEOTIDE SEQUENCE [LARGE SCALE GENOMIC DNA]</scope>
</reference>
<protein>
    <submittedName>
        <fullName evidence="1">Uncharacterized protein</fullName>
    </submittedName>
</protein>
<organism evidence="1">
    <name type="scientific">Toxocara canis</name>
    <name type="common">Canine roundworm</name>
    <dbReference type="NCBI Taxonomy" id="6265"/>
    <lineage>
        <taxon>Eukaryota</taxon>
        <taxon>Metazoa</taxon>
        <taxon>Ecdysozoa</taxon>
        <taxon>Nematoda</taxon>
        <taxon>Chromadorea</taxon>
        <taxon>Rhabditida</taxon>
        <taxon>Spirurina</taxon>
        <taxon>Ascaridomorpha</taxon>
        <taxon>Ascaridoidea</taxon>
        <taxon>Toxocaridae</taxon>
        <taxon>Toxocara</taxon>
    </lineage>
</organism>
<name>A0A3P7GMM3_TOXCA</name>
<dbReference type="SUPFAM" id="SSF53098">
    <property type="entry name" value="Ribonuclease H-like"/>
    <property type="match status" value="1"/>
</dbReference>
<dbReference type="AlphaFoldDB" id="A0A3P7GMM3"/>
<evidence type="ECO:0000313" key="1">
    <source>
        <dbReference type="EMBL" id="VDM49930.1"/>
    </source>
</evidence>
<dbReference type="InterPro" id="IPR036397">
    <property type="entry name" value="RNaseH_sf"/>
</dbReference>